<evidence type="ECO:0000313" key="4">
    <source>
        <dbReference type="EnsemblPlants" id="PAC:32916950.CDS.1"/>
    </source>
</evidence>
<feature type="region of interest" description="Disordered" evidence="1">
    <location>
        <begin position="352"/>
        <end position="380"/>
    </location>
</feature>
<dbReference type="EnsemblPlants" id="Pp3c26_4070V3.1">
    <property type="protein sequence ID" value="PAC:32916950.CDS.1"/>
    <property type="gene ID" value="Pp3c26_4070"/>
</dbReference>
<keyword evidence="5" id="KW-1185">Reference proteome</keyword>
<dbReference type="EnsemblPlants" id="Pp3c26_4070V3.2">
    <property type="protein sequence ID" value="PAC:32916951.CDS.1"/>
    <property type="gene ID" value="Pp3c26_4070"/>
</dbReference>
<feature type="compositionally biased region" description="Low complexity" evidence="1">
    <location>
        <begin position="367"/>
        <end position="380"/>
    </location>
</feature>
<dbReference type="RefSeq" id="XP_024366054.1">
    <property type="nucleotide sequence ID" value="XM_024510286.2"/>
</dbReference>
<dbReference type="PANTHER" id="PTHR45669:SF22">
    <property type="entry name" value="GLUTAREDOXIN DOMAIN-CONTAINING CYSTEINE-RICH PROTEIN CG12206-RELATED"/>
    <property type="match status" value="1"/>
</dbReference>
<dbReference type="InterPro" id="IPR002109">
    <property type="entry name" value="Glutaredoxin"/>
</dbReference>
<dbReference type="FunCoup" id="A0A2K1IBT3">
    <property type="interactions" value="29"/>
</dbReference>
<evidence type="ECO:0000313" key="5">
    <source>
        <dbReference type="Proteomes" id="UP000006727"/>
    </source>
</evidence>
<dbReference type="CDD" id="cd03031">
    <property type="entry name" value="GRX_GRX_like"/>
    <property type="match status" value="1"/>
</dbReference>
<name>A0A2K1IBT3_PHYPA</name>
<dbReference type="EnsemblPlants" id="Pp3c26_4070V3.4">
    <property type="protein sequence ID" value="PAC:32916953.CDS.1"/>
    <property type="gene ID" value="Pp3c26_4070"/>
</dbReference>
<evidence type="ECO:0000313" key="3">
    <source>
        <dbReference type="EMBL" id="PNR26724.1"/>
    </source>
</evidence>
<dbReference type="PROSITE" id="PS51354">
    <property type="entry name" value="GLUTAREDOXIN_2"/>
    <property type="match status" value="1"/>
</dbReference>
<dbReference type="Pfam" id="PF23733">
    <property type="entry name" value="GRXCR1-2_C"/>
    <property type="match status" value="1"/>
</dbReference>
<dbReference type="InterPro" id="IPR036249">
    <property type="entry name" value="Thioredoxin-like_sf"/>
</dbReference>
<dbReference type="Gramene" id="Pp3c26_4070V3.3">
    <property type="protein sequence ID" value="PAC:32916952.CDS.1"/>
    <property type="gene ID" value="Pp3c26_4070"/>
</dbReference>
<reference evidence="3 5" key="2">
    <citation type="journal article" date="2018" name="Plant J.">
        <title>The Physcomitrella patens chromosome-scale assembly reveals moss genome structure and evolution.</title>
        <authorList>
            <person name="Lang D."/>
            <person name="Ullrich K.K."/>
            <person name="Murat F."/>
            <person name="Fuchs J."/>
            <person name="Jenkins J."/>
            <person name="Haas F.B."/>
            <person name="Piednoel M."/>
            <person name="Gundlach H."/>
            <person name="Van Bel M."/>
            <person name="Meyberg R."/>
            <person name="Vives C."/>
            <person name="Morata J."/>
            <person name="Symeonidi A."/>
            <person name="Hiss M."/>
            <person name="Muchero W."/>
            <person name="Kamisugi Y."/>
            <person name="Saleh O."/>
            <person name="Blanc G."/>
            <person name="Decker E.L."/>
            <person name="van Gessel N."/>
            <person name="Grimwood J."/>
            <person name="Hayes R.D."/>
            <person name="Graham S.W."/>
            <person name="Gunter L.E."/>
            <person name="McDaniel S.F."/>
            <person name="Hoernstein S.N.W."/>
            <person name="Larsson A."/>
            <person name="Li F.W."/>
            <person name="Perroud P.F."/>
            <person name="Phillips J."/>
            <person name="Ranjan P."/>
            <person name="Rokshar D.S."/>
            <person name="Rothfels C.J."/>
            <person name="Schneider L."/>
            <person name="Shu S."/>
            <person name="Stevenson D.W."/>
            <person name="Thummler F."/>
            <person name="Tillich M."/>
            <person name="Villarreal Aguilar J.C."/>
            <person name="Widiez T."/>
            <person name="Wong G.K."/>
            <person name="Wymore A."/>
            <person name="Zhang Y."/>
            <person name="Zimmer A.D."/>
            <person name="Quatrano R.S."/>
            <person name="Mayer K.F.X."/>
            <person name="Goodstein D."/>
            <person name="Casacuberta J.M."/>
            <person name="Vandepoele K."/>
            <person name="Reski R."/>
            <person name="Cuming A.C."/>
            <person name="Tuskan G.A."/>
            <person name="Maumus F."/>
            <person name="Salse J."/>
            <person name="Schmutz J."/>
            <person name="Rensing S.A."/>
        </authorList>
    </citation>
    <scope>NUCLEOTIDE SEQUENCE [LARGE SCALE GENOMIC DNA]</scope>
    <source>
        <strain evidence="4 5">cv. Gransden 2004</strain>
    </source>
</reference>
<dbReference type="RefSeq" id="XP_024366056.1">
    <property type="nucleotide sequence ID" value="XM_024510288.2"/>
</dbReference>
<dbReference type="SUPFAM" id="SSF52833">
    <property type="entry name" value="Thioredoxin-like"/>
    <property type="match status" value="1"/>
</dbReference>
<reference evidence="3 5" key="1">
    <citation type="journal article" date="2008" name="Science">
        <title>The Physcomitrella genome reveals evolutionary insights into the conquest of land by plants.</title>
        <authorList>
            <person name="Rensing S."/>
            <person name="Lang D."/>
            <person name="Zimmer A."/>
            <person name="Terry A."/>
            <person name="Salamov A."/>
            <person name="Shapiro H."/>
            <person name="Nishiyama T."/>
            <person name="Perroud P.-F."/>
            <person name="Lindquist E."/>
            <person name="Kamisugi Y."/>
            <person name="Tanahashi T."/>
            <person name="Sakakibara K."/>
            <person name="Fujita T."/>
            <person name="Oishi K."/>
            <person name="Shin-I T."/>
            <person name="Kuroki Y."/>
            <person name="Toyoda A."/>
            <person name="Suzuki Y."/>
            <person name="Hashimoto A."/>
            <person name="Yamaguchi K."/>
            <person name="Sugano A."/>
            <person name="Kohara Y."/>
            <person name="Fujiyama A."/>
            <person name="Anterola A."/>
            <person name="Aoki S."/>
            <person name="Ashton N."/>
            <person name="Barbazuk W.B."/>
            <person name="Barker E."/>
            <person name="Bennetzen J."/>
            <person name="Bezanilla M."/>
            <person name="Blankenship R."/>
            <person name="Cho S.H."/>
            <person name="Dutcher S."/>
            <person name="Estelle M."/>
            <person name="Fawcett J.A."/>
            <person name="Gundlach H."/>
            <person name="Hanada K."/>
            <person name="Heyl A."/>
            <person name="Hicks K.A."/>
            <person name="Hugh J."/>
            <person name="Lohr M."/>
            <person name="Mayer K."/>
            <person name="Melkozernov A."/>
            <person name="Murata T."/>
            <person name="Nelson D."/>
            <person name="Pils B."/>
            <person name="Prigge M."/>
            <person name="Reiss B."/>
            <person name="Renner T."/>
            <person name="Rombauts S."/>
            <person name="Rushton P."/>
            <person name="Sanderfoot A."/>
            <person name="Schween G."/>
            <person name="Shiu S.-H."/>
            <person name="Stueber K."/>
            <person name="Theodoulou F.L."/>
            <person name="Tu H."/>
            <person name="Van de Peer Y."/>
            <person name="Verrier P.J."/>
            <person name="Waters E."/>
            <person name="Wood A."/>
            <person name="Yang L."/>
            <person name="Cove D."/>
            <person name="Cuming A."/>
            <person name="Hasebe M."/>
            <person name="Lucas S."/>
            <person name="Mishler D.B."/>
            <person name="Reski R."/>
            <person name="Grigoriev I."/>
            <person name="Quatrano R.S."/>
            <person name="Boore J.L."/>
        </authorList>
    </citation>
    <scope>NUCLEOTIDE SEQUENCE [LARGE SCALE GENOMIC DNA]</scope>
    <source>
        <strain evidence="4 5">cv. Gransden 2004</strain>
    </source>
</reference>
<dbReference type="Pfam" id="PF00462">
    <property type="entry name" value="Glutaredoxin"/>
    <property type="match status" value="1"/>
</dbReference>
<dbReference type="RefSeq" id="XP_024366055.1">
    <property type="nucleotide sequence ID" value="XM_024510287.2"/>
</dbReference>
<protein>
    <recommendedName>
        <fullName evidence="2">Glutaredoxin domain-containing protein</fullName>
    </recommendedName>
</protein>
<dbReference type="PaxDb" id="3218-PP1S159_10V6.1"/>
<organism evidence="3">
    <name type="scientific">Physcomitrium patens</name>
    <name type="common">Spreading-leaved earth moss</name>
    <name type="synonym">Physcomitrella patens</name>
    <dbReference type="NCBI Taxonomy" id="3218"/>
    <lineage>
        <taxon>Eukaryota</taxon>
        <taxon>Viridiplantae</taxon>
        <taxon>Streptophyta</taxon>
        <taxon>Embryophyta</taxon>
        <taxon>Bryophyta</taxon>
        <taxon>Bryophytina</taxon>
        <taxon>Bryopsida</taxon>
        <taxon>Funariidae</taxon>
        <taxon>Funariales</taxon>
        <taxon>Funariaceae</taxon>
        <taxon>Physcomitrium</taxon>
    </lineage>
</organism>
<sequence>MGCTVSREGAAFSERDRFGSMRRLAKSSSFTQLRSTKPRDLHYDYHVVALTSSTYGLMKLLESEKVNGHLVSVIGGKGSDASNFRTIRKLEDTPGSEKPPKKWADMAMGVSRFKLEQIRKEQIEAKYPLNPVIPEEKAPESSGAETINTWELMEGLDDRMTPLVSPIRTTAVSTKEIDTELLDNVSDAPTLKTFSRSRSLSAVEGLKLYNNTAIMRPALGAMESSFSASKPPTKERFEYLGDSMDFSLRVRGPLGNAGAPVNFSQGFSGPLSSSGLPAEFAQRYSGPLTSAGLPSGQVMGFPMQDFQTEFPSVSEVSHGDETTDSNLFDPDSNLFDPDILATFQVMAHPEERTSSEDGWCHVRGSDGEASTSGSTGDGDSPVQWACHDQSLFCDSVNICDGSTDTGPLTTYGPRRLSFAKVAPVDTSEIIDPLSQYETKCPPGGEHRVVLYLTSLRGIRKTFEDCHSLRMILQSFTVWIDERDVSMHAEFRQEVTDLLGGPVMVPRLFIKGRYIGGSDEVRRLHEEGNLGPLLQDLPVVQYRQPCDGCGGVRFVPCPECSGSCKIITETNDVAQCPDCNENGLIRCPVCF</sequence>
<accession>A0A2K1IBT3</accession>
<dbReference type="Gene3D" id="3.40.30.10">
    <property type="entry name" value="Glutaredoxin"/>
    <property type="match status" value="1"/>
</dbReference>
<dbReference type="Proteomes" id="UP000006727">
    <property type="component" value="Chromosome 26"/>
</dbReference>
<dbReference type="EnsemblPlants" id="Pp3c26_4070V3.3">
    <property type="protein sequence ID" value="PAC:32916952.CDS.1"/>
    <property type="gene ID" value="Pp3c26_4070"/>
</dbReference>
<reference evidence="4" key="3">
    <citation type="submission" date="2020-12" db="UniProtKB">
        <authorList>
            <consortium name="EnsemblPlants"/>
        </authorList>
    </citation>
    <scope>IDENTIFICATION</scope>
</reference>
<gene>
    <name evidence="4" type="primary">LOC112277679</name>
    <name evidence="3" type="ORF">PHYPA_030205</name>
</gene>
<dbReference type="OrthoDB" id="423313at2759"/>
<dbReference type="STRING" id="3218.A0A2K1IBT3"/>
<dbReference type="GeneID" id="112277679"/>
<dbReference type="RefSeq" id="XP_024366058.1">
    <property type="nucleotide sequence ID" value="XM_024510290.2"/>
</dbReference>
<evidence type="ECO:0000259" key="2">
    <source>
        <dbReference type="Pfam" id="PF00462"/>
    </source>
</evidence>
<feature type="compositionally biased region" description="Basic and acidic residues" evidence="1">
    <location>
        <begin position="352"/>
        <end position="366"/>
    </location>
</feature>
<dbReference type="Gramene" id="Pp3c26_4070V3.2">
    <property type="protein sequence ID" value="PAC:32916951.CDS.1"/>
    <property type="gene ID" value="Pp3c26_4070"/>
</dbReference>
<feature type="domain" description="Glutaredoxin" evidence="2">
    <location>
        <begin position="449"/>
        <end position="514"/>
    </location>
</feature>
<proteinExistence type="predicted"/>
<dbReference type="Gramene" id="Pp3c26_4070V3.4">
    <property type="protein sequence ID" value="PAC:32916953.CDS.1"/>
    <property type="gene ID" value="Pp3c26_4070"/>
</dbReference>
<evidence type="ECO:0000256" key="1">
    <source>
        <dbReference type="SAM" id="MobiDB-lite"/>
    </source>
</evidence>
<dbReference type="AlphaFoldDB" id="A0A2K1IBT3"/>
<dbReference type="Gramene" id="Pp3c26_4070V3.1">
    <property type="protein sequence ID" value="PAC:32916950.CDS.1"/>
    <property type="gene ID" value="Pp3c26_4070"/>
</dbReference>
<dbReference type="EMBL" id="ABEU02000026">
    <property type="protein sequence ID" value="PNR26724.1"/>
    <property type="molecule type" value="Genomic_DNA"/>
</dbReference>
<dbReference type="KEGG" id="ppp:112277679"/>
<dbReference type="PANTHER" id="PTHR45669">
    <property type="entry name" value="GLUTAREDOXIN DOMAIN-CONTAINING CYSTEINE-RICH PROTEIN CG12206-RELATED"/>
    <property type="match status" value="1"/>
</dbReference>